<keyword evidence="1" id="KW-0175">Coiled coil</keyword>
<accession>A0A919TKY5</accession>
<keyword evidence="4" id="KW-1185">Reference proteome</keyword>
<protein>
    <submittedName>
        <fullName evidence="3">Uncharacterized protein</fullName>
    </submittedName>
</protein>
<organism evidence="3 4">
    <name type="scientific">Actinoplanes siamensis</name>
    <dbReference type="NCBI Taxonomy" id="1223317"/>
    <lineage>
        <taxon>Bacteria</taxon>
        <taxon>Bacillati</taxon>
        <taxon>Actinomycetota</taxon>
        <taxon>Actinomycetes</taxon>
        <taxon>Micromonosporales</taxon>
        <taxon>Micromonosporaceae</taxon>
        <taxon>Actinoplanes</taxon>
    </lineage>
</organism>
<comment type="caution">
    <text evidence="3">The sequence shown here is derived from an EMBL/GenBank/DDBJ whole genome shotgun (WGS) entry which is preliminary data.</text>
</comment>
<feature type="coiled-coil region" evidence="1">
    <location>
        <begin position="31"/>
        <end position="58"/>
    </location>
</feature>
<evidence type="ECO:0000256" key="2">
    <source>
        <dbReference type="SAM" id="MobiDB-lite"/>
    </source>
</evidence>
<evidence type="ECO:0000256" key="1">
    <source>
        <dbReference type="SAM" id="Coils"/>
    </source>
</evidence>
<reference evidence="3" key="1">
    <citation type="submission" date="2021-01" db="EMBL/GenBank/DDBJ databases">
        <title>Whole genome shotgun sequence of Actinoplanes siamensis NBRC 109076.</title>
        <authorList>
            <person name="Komaki H."/>
            <person name="Tamura T."/>
        </authorList>
    </citation>
    <scope>NUCLEOTIDE SEQUENCE</scope>
    <source>
        <strain evidence="3">NBRC 109076</strain>
    </source>
</reference>
<dbReference type="RefSeq" id="WP_203681899.1">
    <property type="nucleotide sequence ID" value="NZ_BOMW01000036.1"/>
</dbReference>
<dbReference type="AlphaFoldDB" id="A0A919TKY5"/>
<proteinExistence type="predicted"/>
<gene>
    <name evidence="3" type="ORF">Asi03nite_40690</name>
</gene>
<feature type="compositionally biased region" description="Basic and acidic residues" evidence="2">
    <location>
        <begin position="8"/>
        <end position="22"/>
    </location>
</feature>
<evidence type="ECO:0000313" key="4">
    <source>
        <dbReference type="Proteomes" id="UP000629619"/>
    </source>
</evidence>
<sequence length="125" mass="14153">MSPSSTDEAPHSGYRETHRERYRNAAEHDAWAQAEAMMEQARAMLVEAENALETWKTGKELNRLRCERRGIEPTDAEIRWSATTTAKNAITNNNFYVSLATMYYGAASANYSRALYLSNRGTARV</sequence>
<evidence type="ECO:0000313" key="3">
    <source>
        <dbReference type="EMBL" id="GIF06531.1"/>
    </source>
</evidence>
<dbReference type="EMBL" id="BOMW01000036">
    <property type="protein sequence ID" value="GIF06531.1"/>
    <property type="molecule type" value="Genomic_DNA"/>
</dbReference>
<feature type="region of interest" description="Disordered" evidence="2">
    <location>
        <begin position="1"/>
        <end position="22"/>
    </location>
</feature>
<name>A0A919TKY5_9ACTN</name>
<dbReference type="Proteomes" id="UP000629619">
    <property type="component" value="Unassembled WGS sequence"/>
</dbReference>